<keyword evidence="3" id="KW-1003">Cell membrane</keyword>
<evidence type="ECO:0000256" key="2">
    <source>
        <dbReference type="ARBA" id="ARBA00005811"/>
    </source>
</evidence>
<comment type="similarity">
    <text evidence="2 7">Belongs to the ExbD/TolR family.</text>
</comment>
<dbReference type="Pfam" id="PF02472">
    <property type="entry name" value="ExbD"/>
    <property type="match status" value="1"/>
</dbReference>
<keyword evidence="10" id="KW-1185">Reference proteome</keyword>
<dbReference type="STRING" id="377629.TERTU_3742"/>
<keyword evidence="5 8" id="KW-1133">Transmembrane helix</keyword>
<evidence type="ECO:0000256" key="1">
    <source>
        <dbReference type="ARBA" id="ARBA00004162"/>
    </source>
</evidence>
<dbReference type="EMBL" id="CP001614">
    <property type="protein sequence ID" value="ACR14603.1"/>
    <property type="molecule type" value="Genomic_DNA"/>
</dbReference>
<gene>
    <name evidence="9" type="ordered locus">TERTU_3742</name>
</gene>
<name>C5BSC4_TERTT</name>
<dbReference type="AlphaFoldDB" id="C5BSC4"/>
<comment type="subcellular location">
    <subcellularLocation>
        <location evidence="1">Cell membrane</location>
        <topology evidence="1">Single-pass membrane protein</topology>
    </subcellularLocation>
    <subcellularLocation>
        <location evidence="7">Cell membrane</location>
        <topology evidence="7">Single-pass type II membrane protein</topology>
    </subcellularLocation>
</comment>
<dbReference type="RefSeq" id="WP_015820717.1">
    <property type="nucleotide sequence ID" value="NC_012997.1"/>
</dbReference>
<keyword evidence="6 8" id="KW-0472">Membrane</keyword>
<proteinExistence type="inferred from homology"/>
<protein>
    <submittedName>
        <fullName evidence="9">Membrane protein</fullName>
    </submittedName>
</protein>
<keyword evidence="7" id="KW-0653">Protein transport</keyword>
<evidence type="ECO:0000313" key="9">
    <source>
        <dbReference type="EMBL" id="ACR14603.1"/>
    </source>
</evidence>
<accession>C5BSC4</accession>
<evidence type="ECO:0000313" key="10">
    <source>
        <dbReference type="Proteomes" id="UP000009080"/>
    </source>
</evidence>
<organism evidence="9 10">
    <name type="scientific">Teredinibacter turnerae (strain ATCC 39867 / T7901)</name>
    <dbReference type="NCBI Taxonomy" id="377629"/>
    <lineage>
        <taxon>Bacteria</taxon>
        <taxon>Pseudomonadati</taxon>
        <taxon>Pseudomonadota</taxon>
        <taxon>Gammaproteobacteria</taxon>
        <taxon>Cellvibrionales</taxon>
        <taxon>Cellvibrionaceae</taxon>
        <taxon>Teredinibacter</taxon>
    </lineage>
</organism>
<dbReference type="InterPro" id="IPR003400">
    <property type="entry name" value="ExbD"/>
</dbReference>
<reference evidence="9 10" key="1">
    <citation type="journal article" date="2009" name="PLoS ONE">
        <title>The complete genome of Teredinibacter turnerae T7901: an intracellular endosymbiont of marine wood-boring bivalves (shipworms).</title>
        <authorList>
            <person name="Yang J.C."/>
            <person name="Madupu R."/>
            <person name="Durkin A.S."/>
            <person name="Ekborg N.A."/>
            <person name="Pedamallu C.S."/>
            <person name="Hostetler J.B."/>
            <person name="Radune D."/>
            <person name="Toms B.S."/>
            <person name="Henrissat B."/>
            <person name="Coutinho P.M."/>
            <person name="Schwarz S."/>
            <person name="Field L."/>
            <person name="Trindade-Silva A.E."/>
            <person name="Soares C.A.G."/>
            <person name="Elshahawi S."/>
            <person name="Hanora A."/>
            <person name="Schmidt E.W."/>
            <person name="Haygood M.G."/>
            <person name="Posfai J."/>
            <person name="Benner J."/>
            <person name="Madinger C."/>
            <person name="Nove J."/>
            <person name="Anton B."/>
            <person name="Chaudhary K."/>
            <person name="Foster J."/>
            <person name="Holman A."/>
            <person name="Kumar S."/>
            <person name="Lessard P.A."/>
            <person name="Luyten Y.A."/>
            <person name="Slatko B."/>
            <person name="Wood N."/>
            <person name="Wu B."/>
            <person name="Teplitski M."/>
            <person name="Mougous J.D."/>
            <person name="Ward N."/>
            <person name="Eisen J.A."/>
            <person name="Badger J.H."/>
            <person name="Distel D.L."/>
        </authorList>
    </citation>
    <scope>NUCLEOTIDE SEQUENCE [LARGE SCALE GENOMIC DNA]</scope>
    <source>
        <strain evidence="10">ATCC 39867 / T7901</strain>
    </source>
</reference>
<evidence type="ECO:0000256" key="5">
    <source>
        <dbReference type="ARBA" id="ARBA00022989"/>
    </source>
</evidence>
<dbReference type="OrthoDB" id="9150865at2"/>
<sequence>MRIKRSRNQEADLDITSFMNLMIILVPVLLMSMVFSHVTVLDLTLPDVASSSAPASENPINDGIELVIEPDELVVNYPAGAPLKRIPKIADAENGEQVHDFETLSLTLQELKRVLKSNGKEKRDILILSQPDTDYQTIVKAMDTVRSFKTVVAASLVNAELFPAISLGDAPVEEASDLPGAQQ</sequence>
<dbReference type="GO" id="GO:0022857">
    <property type="term" value="F:transmembrane transporter activity"/>
    <property type="evidence" value="ECO:0007669"/>
    <property type="project" value="InterPro"/>
</dbReference>
<dbReference type="KEGG" id="ttu:TERTU_3742"/>
<evidence type="ECO:0000256" key="4">
    <source>
        <dbReference type="ARBA" id="ARBA00022692"/>
    </source>
</evidence>
<keyword evidence="4 7" id="KW-0812">Transmembrane</keyword>
<evidence type="ECO:0000256" key="7">
    <source>
        <dbReference type="RuleBase" id="RU003879"/>
    </source>
</evidence>
<evidence type="ECO:0000256" key="6">
    <source>
        <dbReference type="ARBA" id="ARBA00023136"/>
    </source>
</evidence>
<dbReference type="HOGENOM" id="CLU_104146_0_0_6"/>
<dbReference type="GO" id="GO:0015031">
    <property type="term" value="P:protein transport"/>
    <property type="evidence" value="ECO:0007669"/>
    <property type="project" value="UniProtKB-KW"/>
</dbReference>
<dbReference type="GO" id="GO:0005886">
    <property type="term" value="C:plasma membrane"/>
    <property type="evidence" value="ECO:0007669"/>
    <property type="project" value="UniProtKB-SubCell"/>
</dbReference>
<dbReference type="eggNOG" id="COG0848">
    <property type="taxonomic scope" value="Bacteria"/>
</dbReference>
<evidence type="ECO:0000256" key="8">
    <source>
        <dbReference type="SAM" id="Phobius"/>
    </source>
</evidence>
<keyword evidence="7" id="KW-0813">Transport</keyword>
<dbReference type="Proteomes" id="UP000009080">
    <property type="component" value="Chromosome"/>
</dbReference>
<evidence type="ECO:0000256" key="3">
    <source>
        <dbReference type="ARBA" id="ARBA00022475"/>
    </source>
</evidence>
<feature type="transmembrane region" description="Helical" evidence="8">
    <location>
        <begin position="21"/>
        <end position="41"/>
    </location>
</feature>